<evidence type="ECO:0000259" key="5">
    <source>
        <dbReference type="PROSITE" id="PS51755"/>
    </source>
</evidence>
<dbReference type="Gene3D" id="1.25.40.10">
    <property type="entry name" value="Tetratricopeptide repeat domain"/>
    <property type="match status" value="2"/>
</dbReference>
<reference evidence="7" key="1">
    <citation type="submission" date="2016-10" db="EMBL/GenBank/DDBJ databases">
        <authorList>
            <person name="Varghese N."/>
            <person name="Submissions S."/>
        </authorList>
    </citation>
    <scope>NUCLEOTIDE SEQUENCE [LARGE SCALE GENOMIC DNA]</scope>
    <source>
        <strain evidence="7">CGMCC 4.3516</strain>
    </source>
</reference>
<protein>
    <submittedName>
        <fullName evidence="6">Predicted ATPase</fullName>
    </submittedName>
</protein>
<dbReference type="InterPro" id="IPR036388">
    <property type="entry name" value="WH-like_DNA-bd_sf"/>
</dbReference>
<dbReference type="InterPro" id="IPR001867">
    <property type="entry name" value="OmpR/PhoB-type_DNA-bd"/>
</dbReference>
<dbReference type="GO" id="GO:0006355">
    <property type="term" value="P:regulation of DNA-templated transcription"/>
    <property type="evidence" value="ECO:0007669"/>
    <property type="project" value="InterPro"/>
</dbReference>
<dbReference type="PRINTS" id="PR00364">
    <property type="entry name" value="DISEASERSIST"/>
</dbReference>
<dbReference type="SMART" id="SM00862">
    <property type="entry name" value="Trans_reg_C"/>
    <property type="match status" value="1"/>
</dbReference>
<dbReference type="Pfam" id="PF00486">
    <property type="entry name" value="Trans_reg_C"/>
    <property type="match status" value="1"/>
</dbReference>
<dbReference type="Pfam" id="PF03704">
    <property type="entry name" value="BTAD"/>
    <property type="match status" value="1"/>
</dbReference>
<dbReference type="InterPro" id="IPR016032">
    <property type="entry name" value="Sig_transdc_resp-reg_C-effctor"/>
</dbReference>
<dbReference type="GO" id="GO:0003677">
    <property type="term" value="F:DNA binding"/>
    <property type="evidence" value="ECO:0007669"/>
    <property type="project" value="UniProtKB-UniRule"/>
</dbReference>
<dbReference type="CDD" id="cd15831">
    <property type="entry name" value="BTAD"/>
    <property type="match status" value="1"/>
</dbReference>
<dbReference type="PROSITE" id="PS51755">
    <property type="entry name" value="OMPR_PHOB"/>
    <property type="match status" value="1"/>
</dbReference>
<sequence>MRARDAGSPASDRMPRARSGRGPRLPSRTPGAAPAVGRAFDTRGKICNVHIGLLGSFEVRTDDGVLADVPGARLRALLIALALEPRRVVQKSTLVDWIWGEYPPADAANALQRLVSRLRKTLPDGSIEGQTGGYRLEVSPDDVDALRFERLVAQARNEDEAGRVRLLREALGLWRGPAMQDVGLQDGAAFDAAVTRLESLRLSAMEDRFDAEIATGHGADLVPQLTDLVAAQPMRERLVGALMRALAAAGRGSEALVVYENTREALADALGVDPSPELSALHVALLRGELGRPAPERRDTNLRAELTSFVGRGDDLAVVRELVAEHRLTTLIGPGGAGKTRLSTEAARSLLDGFPDGAWLVELAPLTADGDPAQATLTALGLRDTLLGDAPDLEPTARLVAAIRDREALLVLDNCEHVIEAVAVFADRVLGECRRLRILATSREPLGITGEALWLVDPLALPESDADPGDAEDSPAFRLLRDRASAVRKDLADDAHAVAAMVRICRALDGMPLAIELAAARLRTMTLDQLANGLHDRFRLLTGGSRTALPRHKTLRAVVDWSWELLTEPERTVLQRLSVFAGGASLEAAEEVCATGTVDRADVLELLTLLSEKSLLLAEGEGAPRYRMLGIIKEYAARRLADAGDADSARRAHLAHFTGLVESAEPQLRRADQLRWLAALKADHDNVSAAVRGALADGDAQSAMRIAASAGFYWWLSGNKAEGVELTAAATKLPGDVDADVQAMVYAMMTTFLTSGRGDEREAEEWIHKAHEAARHGRGRYPLLSLVAPMERMLREPDAILPAWESLLDDADPWVRAMARLQLGKMRIMLGMDGEHADAHLEAALTEFRTIGERFGIAFAQSELADRIAARGGFADACEHFDQAIATVSEIGAVDDVIRMRARQAQLYWLLGDPDAAAAAMGRAERSAERVVWPDALVELALSKAELARWAGDAEEAARQIDVVSAVLGDGADLSYIRAVTHSLHGCLADDLDEARAQHAAACEAAVEAGIAPVVALALVGVADLALRREQYGQAARLTAASTAARGLVDRTQPDLDRIEREARDRLGDAAFAEASREGAEADWTELVRATLDA</sequence>
<comment type="similarity">
    <text evidence="1">Belongs to the AfsR/DnrI/RedD regulatory family.</text>
</comment>
<dbReference type="PANTHER" id="PTHR47691:SF3">
    <property type="entry name" value="HTH-TYPE TRANSCRIPTIONAL REGULATOR RV0890C-RELATED"/>
    <property type="match status" value="1"/>
</dbReference>
<dbReference type="SMART" id="SM01043">
    <property type="entry name" value="BTAD"/>
    <property type="match status" value="1"/>
</dbReference>
<dbReference type="Pfam" id="PF25872">
    <property type="entry name" value="HTH_77"/>
    <property type="match status" value="1"/>
</dbReference>
<dbReference type="SUPFAM" id="SSF46894">
    <property type="entry name" value="C-terminal effector domain of the bipartite response regulators"/>
    <property type="match status" value="1"/>
</dbReference>
<dbReference type="STRING" id="58114.SAMN05216270_105233"/>
<proteinExistence type="inferred from homology"/>
<dbReference type="PANTHER" id="PTHR47691">
    <property type="entry name" value="REGULATOR-RELATED"/>
    <property type="match status" value="1"/>
</dbReference>
<dbReference type="SUPFAM" id="SSF48452">
    <property type="entry name" value="TPR-like"/>
    <property type="match status" value="2"/>
</dbReference>
<organism evidence="6 7">
    <name type="scientific">Glycomyces harbinensis</name>
    <dbReference type="NCBI Taxonomy" id="58114"/>
    <lineage>
        <taxon>Bacteria</taxon>
        <taxon>Bacillati</taxon>
        <taxon>Actinomycetota</taxon>
        <taxon>Actinomycetes</taxon>
        <taxon>Glycomycetales</taxon>
        <taxon>Glycomycetaceae</taxon>
        <taxon>Glycomyces</taxon>
    </lineage>
</organism>
<dbReference type="InterPro" id="IPR005158">
    <property type="entry name" value="BTAD"/>
</dbReference>
<dbReference type="SUPFAM" id="SSF52540">
    <property type="entry name" value="P-loop containing nucleoside triphosphate hydrolases"/>
    <property type="match status" value="1"/>
</dbReference>
<dbReference type="Proteomes" id="UP000198949">
    <property type="component" value="Unassembled WGS sequence"/>
</dbReference>
<feature type="region of interest" description="Disordered" evidence="4">
    <location>
        <begin position="1"/>
        <end position="37"/>
    </location>
</feature>
<dbReference type="InterPro" id="IPR011990">
    <property type="entry name" value="TPR-like_helical_dom_sf"/>
</dbReference>
<evidence type="ECO:0000256" key="2">
    <source>
        <dbReference type="ARBA" id="ARBA00023125"/>
    </source>
</evidence>
<evidence type="ECO:0000313" key="7">
    <source>
        <dbReference type="Proteomes" id="UP000198949"/>
    </source>
</evidence>
<name>A0A1G6W2G1_9ACTN</name>
<gene>
    <name evidence="6" type="ORF">SAMN05216270_105233</name>
</gene>
<dbReference type="GO" id="GO:0000160">
    <property type="term" value="P:phosphorelay signal transduction system"/>
    <property type="evidence" value="ECO:0007669"/>
    <property type="project" value="InterPro"/>
</dbReference>
<keyword evidence="2 3" id="KW-0238">DNA-binding</keyword>
<dbReference type="EMBL" id="FNAD01000005">
    <property type="protein sequence ID" value="SDD59246.1"/>
    <property type="molecule type" value="Genomic_DNA"/>
</dbReference>
<feature type="domain" description="OmpR/PhoB-type" evidence="5">
    <location>
        <begin position="41"/>
        <end position="138"/>
    </location>
</feature>
<dbReference type="Gene3D" id="1.10.10.10">
    <property type="entry name" value="Winged helix-like DNA-binding domain superfamily/Winged helix DNA-binding domain"/>
    <property type="match status" value="1"/>
</dbReference>
<feature type="DNA-binding region" description="OmpR/PhoB-type" evidence="3">
    <location>
        <begin position="41"/>
        <end position="138"/>
    </location>
</feature>
<evidence type="ECO:0000256" key="4">
    <source>
        <dbReference type="SAM" id="MobiDB-lite"/>
    </source>
</evidence>
<dbReference type="AlphaFoldDB" id="A0A1G6W2G1"/>
<evidence type="ECO:0000256" key="1">
    <source>
        <dbReference type="ARBA" id="ARBA00005820"/>
    </source>
</evidence>
<evidence type="ECO:0000256" key="3">
    <source>
        <dbReference type="PROSITE-ProRule" id="PRU01091"/>
    </source>
</evidence>
<evidence type="ECO:0000313" key="6">
    <source>
        <dbReference type="EMBL" id="SDD59246.1"/>
    </source>
</evidence>
<accession>A0A1G6W2G1</accession>
<keyword evidence="7" id="KW-1185">Reference proteome</keyword>
<dbReference type="InterPro" id="IPR058852">
    <property type="entry name" value="HTH_77"/>
</dbReference>
<dbReference type="InterPro" id="IPR027417">
    <property type="entry name" value="P-loop_NTPase"/>
</dbReference>